<feature type="compositionally biased region" description="Low complexity" evidence="15">
    <location>
        <begin position="724"/>
        <end position="737"/>
    </location>
</feature>
<proteinExistence type="inferred from homology"/>
<evidence type="ECO:0000256" key="6">
    <source>
        <dbReference type="ARBA" id="ARBA00022454"/>
    </source>
</evidence>
<evidence type="ECO:0000256" key="5">
    <source>
        <dbReference type="ARBA" id="ARBA00020536"/>
    </source>
</evidence>
<gene>
    <name evidence="17" type="ORF">GSI_11678</name>
</gene>
<feature type="compositionally biased region" description="Low complexity" evidence="15">
    <location>
        <begin position="471"/>
        <end position="536"/>
    </location>
</feature>
<evidence type="ECO:0000256" key="12">
    <source>
        <dbReference type="ARBA" id="ARBA00023125"/>
    </source>
</evidence>
<dbReference type="PROSITE" id="PS51140">
    <property type="entry name" value="CUE"/>
    <property type="match status" value="1"/>
</dbReference>
<feature type="region of interest" description="Disordered" evidence="15">
    <location>
        <begin position="58"/>
        <end position="966"/>
    </location>
</feature>
<evidence type="ECO:0000256" key="1">
    <source>
        <dbReference type="ARBA" id="ARBA00004123"/>
    </source>
</evidence>
<keyword evidence="8" id="KW-0227">DNA damage</keyword>
<evidence type="ECO:0000256" key="9">
    <source>
        <dbReference type="ARBA" id="ARBA00022786"/>
    </source>
</evidence>
<feature type="compositionally biased region" description="Low complexity" evidence="15">
    <location>
        <begin position="543"/>
        <end position="570"/>
    </location>
</feature>
<evidence type="ECO:0000256" key="7">
    <source>
        <dbReference type="ARBA" id="ARBA00022490"/>
    </source>
</evidence>
<dbReference type="AlphaFoldDB" id="A0A2G8RWM7"/>
<evidence type="ECO:0000256" key="2">
    <source>
        <dbReference type="ARBA" id="ARBA00004496"/>
    </source>
</evidence>
<dbReference type="Proteomes" id="UP000230002">
    <property type="component" value="Unassembled WGS sequence"/>
</dbReference>
<evidence type="ECO:0000259" key="16">
    <source>
        <dbReference type="PROSITE" id="PS51140"/>
    </source>
</evidence>
<dbReference type="STRING" id="1077348.A0A2G8RWM7"/>
<feature type="compositionally biased region" description="Polar residues" evidence="15">
    <location>
        <begin position="950"/>
        <end position="966"/>
    </location>
</feature>
<keyword evidence="18" id="KW-1185">Reference proteome</keyword>
<dbReference type="OrthoDB" id="5396806at2759"/>
<keyword evidence="14" id="KW-0539">Nucleus</keyword>
<feature type="region of interest" description="Disordered" evidence="15">
    <location>
        <begin position="1"/>
        <end position="22"/>
    </location>
</feature>
<dbReference type="EMBL" id="AYKW01000045">
    <property type="protein sequence ID" value="PIL25925.1"/>
    <property type="molecule type" value="Genomic_DNA"/>
</dbReference>
<feature type="compositionally biased region" description="Pro residues" evidence="15">
    <location>
        <begin position="710"/>
        <end position="723"/>
    </location>
</feature>
<feature type="compositionally biased region" description="Pro residues" evidence="15">
    <location>
        <begin position="331"/>
        <end position="345"/>
    </location>
</feature>
<feature type="compositionally biased region" description="Gly residues" evidence="15">
    <location>
        <begin position="936"/>
        <end position="949"/>
    </location>
</feature>
<feature type="domain" description="CUE" evidence="16">
    <location>
        <begin position="20"/>
        <end position="63"/>
    </location>
</feature>
<comment type="similarity">
    <text evidence="4">Belongs to the DEF1 family.</text>
</comment>
<sequence length="966" mass="100119">MYKSSNFRKPQAQADTPADKYHSQAKQLQEAFPAWSYDDLHSLLLEVGGDAELASTRIIDGRAEQWGSVTRKKDKKPTSSPSYLKDSAGRERGEHRGGRGGRAARGGPRGGAARGAGARGAHHEVNGHRTKPSVSGQAPKESTAAELATPASINGETPDPDAEVSAWSSSTPTTWGGDTAAINGTSAATPTPAQAPTPGPAKVVSTPATSKLSWAQIARKQEKPAPPPVPAPPPAPVAVFTPPAPVQYLDPTPPPEVTEPVADTTGWEEPTTVQAPTWDDEPRTLQQAESISTPAVAEEVKPAQPEPIASEEPAPEHVPAAVPPGVAAAQPPAPESPVALPPKPLTPSVSTRPAPAPHRTTAKFKTTDQPVVLPASFGSGVEKIGMQFGSLSLGGEDFDGPIQEPTALEQSVAQPAVAEPSPAPVVQPQEPAAPITSPPSQPSLPSAPLFQSSISQPSQQPSQPQQPPQLPTVSQQTQQSALPTSLTQPSLSSQTTLPSSSAASISPYSQQSQPSLASHQTQQSQGQTHHSYGQHGLPTHLDQVQSQQQQSQQQQHTAPSTSQQQQPASVGQGPNLGGPSSYFRQPEAPYFHAPTPPAGQNQDSPYGAFGQLGQHQGQGSHLGNFGGADYGYGESQRNFYDSYSGPTGFSNRNALGHDDLGKTLPGSQQPHAAPGLPPTSAQSSQQHPGGPSSQTSSQGQPNAGQGPQQGYPPPLPYYYPPYPQSQYYGSPYNSGYSVPQPFVKYPTVFQGPPGPQSAPSPAAKQVQGPSSVQPQSPYGQSLYGQHQQHPSNAYDDLGGYQPHHTQHQHSVGQNVGSGLPSSEYGKHQGLYGAGSQGMQGFMGLSQSSAPSGGPPGGLGQRAAAGSPENAYKPYGGNVGVKDVAGGVGVGQGVGQGPQGGRGVQQPGQGGFYAARFAASQGAGPQGQQGQQPQGQGPQGHLGYPQGGSDGSTFYSYPARQQQGYWQ</sequence>
<keyword evidence="11" id="KW-0779">Telomere</keyword>
<evidence type="ECO:0000313" key="18">
    <source>
        <dbReference type="Proteomes" id="UP000230002"/>
    </source>
</evidence>
<dbReference type="Pfam" id="PF02845">
    <property type="entry name" value="CUE"/>
    <property type="match status" value="1"/>
</dbReference>
<feature type="compositionally biased region" description="Basic and acidic residues" evidence="15">
    <location>
        <begin position="87"/>
        <end position="97"/>
    </location>
</feature>
<keyword evidence="6" id="KW-0158">Chromosome</keyword>
<feature type="compositionally biased region" description="Polar residues" evidence="15">
    <location>
        <begin position="166"/>
        <end position="176"/>
    </location>
</feature>
<keyword evidence="13" id="KW-0234">DNA repair</keyword>
<evidence type="ECO:0000313" key="17">
    <source>
        <dbReference type="EMBL" id="PIL25925.1"/>
    </source>
</evidence>
<feature type="compositionally biased region" description="Polar residues" evidence="15">
    <location>
        <begin position="808"/>
        <end position="820"/>
    </location>
</feature>
<reference evidence="17 18" key="1">
    <citation type="journal article" date="2015" name="Sci. Rep.">
        <title>Chromosome-level genome map provides insights into diverse defense mechanisms in the medicinal fungus Ganoderma sinense.</title>
        <authorList>
            <person name="Zhu Y."/>
            <person name="Xu J."/>
            <person name="Sun C."/>
            <person name="Zhou S."/>
            <person name="Xu H."/>
            <person name="Nelson D.R."/>
            <person name="Qian J."/>
            <person name="Song J."/>
            <person name="Luo H."/>
            <person name="Xiang L."/>
            <person name="Li Y."/>
            <person name="Xu Z."/>
            <person name="Ji A."/>
            <person name="Wang L."/>
            <person name="Lu S."/>
            <person name="Hayward A."/>
            <person name="Sun W."/>
            <person name="Li X."/>
            <person name="Schwartz D.C."/>
            <person name="Wang Y."/>
            <person name="Chen S."/>
        </authorList>
    </citation>
    <scope>NUCLEOTIDE SEQUENCE [LARGE SCALE GENOMIC DNA]</scope>
    <source>
        <strain evidence="17 18">ZZ0214-1</strain>
    </source>
</reference>
<evidence type="ECO:0000256" key="13">
    <source>
        <dbReference type="ARBA" id="ARBA00023204"/>
    </source>
</evidence>
<feature type="compositionally biased region" description="Low complexity" evidence="15">
    <location>
        <begin position="611"/>
        <end position="623"/>
    </location>
</feature>
<dbReference type="GO" id="GO:0003677">
    <property type="term" value="F:DNA binding"/>
    <property type="evidence" value="ECO:0007669"/>
    <property type="project" value="UniProtKB-KW"/>
</dbReference>
<feature type="compositionally biased region" description="Low complexity" evidence="15">
    <location>
        <begin position="759"/>
        <end position="781"/>
    </location>
</feature>
<dbReference type="GO" id="GO:0005634">
    <property type="term" value="C:nucleus"/>
    <property type="evidence" value="ECO:0007669"/>
    <property type="project" value="UniProtKB-SubCell"/>
</dbReference>
<keyword evidence="10" id="KW-0832">Ubl conjugation</keyword>
<feature type="compositionally biased region" description="Low complexity" evidence="15">
    <location>
        <begin position="920"/>
        <end position="935"/>
    </location>
</feature>
<evidence type="ECO:0000256" key="4">
    <source>
        <dbReference type="ARBA" id="ARBA00005491"/>
    </source>
</evidence>
<evidence type="ECO:0000256" key="15">
    <source>
        <dbReference type="SAM" id="MobiDB-lite"/>
    </source>
</evidence>
<keyword evidence="12" id="KW-0238">DNA-binding</keyword>
<dbReference type="GO" id="GO:0005737">
    <property type="term" value="C:cytoplasm"/>
    <property type="evidence" value="ECO:0007669"/>
    <property type="project" value="UniProtKB-SubCell"/>
</dbReference>
<comment type="subcellular location">
    <subcellularLocation>
        <location evidence="3">Chromosome</location>
        <location evidence="3">Telomere</location>
    </subcellularLocation>
    <subcellularLocation>
        <location evidence="2">Cytoplasm</location>
    </subcellularLocation>
    <subcellularLocation>
        <location evidence="1">Nucleus</location>
    </subcellularLocation>
</comment>
<feature type="compositionally biased region" description="Low complexity" evidence="15">
    <location>
        <begin position="302"/>
        <end position="330"/>
    </location>
</feature>
<dbReference type="CDD" id="cd14368">
    <property type="entry name" value="CUE_DEF1_like"/>
    <property type="match status" value="1"/>
</dbReference>
<feature type="compositionally biased region" description="Low complexity" evidence="15">
    <location>
        <begin position="682"/>
        <end position="709"/>
    </location>
</feature>
<organism evidence="17 18">
    <name type="scientific">Ganoderma sinense ZZ0214-1</name>
    <dbReference type="NCBI Taxonomy" id="1077348"/>
    <lineage>
        <taxon>Eukaryota</taxon>
        <taxon>Fungi</taxon>
        <taxon>Dikarya</taxon>
        <taxon>Basidiomycota</taxon>
        <taxon>Agaricomycotina</taxon>
        <taxon>Agaricomycetes</taxon>
        <taxon>Polyporales</taxon>
        <taxon>Polyporaceae</taxon>
        <taxon>Ganoderma</taxon>
    </lineage>
</organism>
<feature type="compositionally biased region" description="Low complexity" evidence="15">
    <location>
        <begin position="411"/>
        <end position="434"/>
    </location>
</feature>
<evidence type="ECO:0000256" key="14">
    <source>
        <dbReference type="ARBA" id="ARBA00023242"/>
    </source>
</evidence>
<feature type="compositionally biased region" description="Polar residues" evidence="15">
    <location>
        <begin position="635"/>
        <end position="653"/>
    </location>
</feature>
<evidence type="ECO:0000256" key="10">
    <source>
        <dbReference type="ARBA" id="ARBA00022843"/>
    </source>
</evidence>
<accession>A0A2G8RWM7</accession>
<feature type="compositionally biased region" description="Gly residues" evidence="15">
    <location>
        <begin position="100"/>
        <end position="118"/>
    </location>
</feature>
<feature type="compositionally biased region" description="Pro residues" evidence="15">
    <location>
        <begin position="224"/>
        <end position="236"/>
    </location>
</feature>
<dbReference type="GO" id="GO:0006281">
    <property type="term" value="P:DNA repair"/>
    <property type="evidence" value="ECO:0007669"/>
    <property type="project" value="UniProtKB-KW"/>
</dbReference>
<comment type="caution">
    <text evidence="17">The sequence shown here is derived from an EMBL/GenBank/DDBJ whole genome shotgun (WGS) entry which is preliminary data.</text>
</comment>
<feature type="compositionally biased region" description="Low complexity" evidence="15">
    <location>
        <begin position="443"/>
        <end position="463"/>
    </location>
</feature>
<keyword evidence="7" id="KW-0963">Cytoplasm</keyword>
<feature type="compositionally biased region" description="Polar residues" evidence="15">
    <location>
        <begin position="782"/>
        <end position="791"/>
    </location>
</feature>
<dbReference type="GO" id="GO:0000781">
    <property type="term" value="C:chromosome, telomeric region"/>
    <property type="evidence" value="ECO:0007669"/>
    <property type="project" value="UniProtKB-SubCell"/>
</dbReference>
<dbReference type="InterPro" id="IPR003892">
    <property type="entry name" value="CUE"/>
</dbReference>
<keyword evidence="9" id="KW-0833">Ubl conjugation pathway</keyword>
<evidence type="ECO:0000256" key="8">
    <source>
        <dbReference type="ARBA" id="ARBA00022763"/>
    </source>
</evidence>
<feature type="compositionally biased region" description="Gly residues" evidence="15">
    <location>
        <begin position="885"/>
        <end position="910"/>
    </location>
</feature>
<feature type="compositionally biased region" description="Polar residues" evidence="15">
    <location>
        <begin position="284"/>
        <end position="293"/>
    </location>
</feature>
<protein>
    <recommendedName>
        <fullName evidence="5">RNA polymerase II degradation factor 1</fullName>
    </recommendedName>
</protein>
<dbReference type="GO" id="GO:0043130">
    <property type="term" value="F:ubiquitin binding"/>
    <property type="evidence" value="ECO:0007669"/>
    <property type="project" value="InterPro"/>
</dbReference>
<name>A0A2G8RWM7_9APHY</name>
<evidence type="ECO:0000256" key="11">
    <source>
        <dbReference type="ARBA" id="ARBA00022895"/>
    </source>
</evidence>
<evidence type="ECO:0000256" key="3">
    <source>
        <dbReference type="ARBA" id="ARBA00004574"/>
    </source>
</evidence>
<dbReference type="InterPro" id="IPR041803">
    <property type="entry name" value="DEF1_CUE"/>
</dbReference>